<dbReference type="Proteomes" id="UP000765509">
    <property type="component" value="Unassembled WGS sequence"/>
</dbReference>
<reference evidence="1" key="1">
    <citation type="submission" date="2021-03" db="EMBL/GenBank/DDBJ databases">
        <title>Draft genome sequence of rust myrtle Austropuccinia psidii MF-1, a brazilian biotype.</title>
        <authorList>
            <person name="Quecine M.C."/>
            <person name="Pachon D.M.R."/>
            <person name="Bonatelli M.L."/>
            <person name="Correr F.H."/>
            <person name="Franceschini L.M."/>
            <person name="Leite T.F."/>
            <person name="Margarido G.R.A."/>
            <person name="Almeida C.A."/>
            <person name="Ferrarezi J.A."/>
            <person name="Labate C.A."/>
        </authorList>
    </citation>
    <scope>NUCLEOTIDE SEQUENCE</scope>
    <source>
        <strain evidence="1">MF-1</strain>
    </source>
</reference>
<organism evidence="1 2">
    <name type="scientific">Austropuccinia psidii MF-1</name>
    <dbReference type="NCBI Taxonomy" id="1389203"/>
    <lineage>
        <taxon>Eukaryota</taxon>
        <taxon>Fungi</taxon>
        <taxon>Dikarya</taxon>
        <taxon>Basidiomycota</taxon>
        <taxon>Pucciniomycotina</taxon>
        <taxon>Pucciniomycetes</taxon>
        <taxon>Pucciniales</taxon>
        <taxon>Sphaerophragmiaceae</taxon>
        <taxon>Austropuccinia</taxon>
    </lineage>
</organism>
<evidence type="ECO:0000313" key="1">
    <source>
        <dbReference type="EMBL" id="MBW0527251.1"/>
    </source>
</evidence>
<comment type="caution">
    <text evidence="1">The sequence shown here is derived from an EMBL/GenBank/DDBJ whole genome shotgun (WGS) entry which is preliminary data.</text>
</comment>
<sequence>MSGSTHSKKAAKNNTNAKPLSNEEVYLLLNSLQSEVLSLKSPQNSDAAKMHSLQMALSSPPAALPPYHQTPHTVSSAYKQFMQEPYRVANWSSHLQSNRSNFAKWVVGLNQVLCIALNSELSVDDCPSLLEN</sequence>
<name>A0A9Q3ERY4_9BASI</name>
<dbReference type="EMBL" id="AVOT02033362">
    <property type="protein sequence ID" value="MBW0527251.1"/>
    <property type="molecule type" value="Genomic_DNA"/>
</dbReference>
<keyword evidence="2" id="KW-1185">Reference proteome</keyword>
<proteinExistence type="predicted"/>
<evidence type="ECO:0000313" key="2">
    <source>
        <dbReference type="Proteomes" id="UP000765509"/>
    </source>
</evidence>
<protein>
    <submittedName>
        <fullName evidence="1">Uncharacterized protein</fullName>
    </submittedName>
</protein>
<gene>
    <name evidence="1" type="ORF">O181_066966</name>
</gene>
<accession>A0A9Q3ERY4</accession>
<dbReference type="AlphaFoldDB" id="A0A9Q3ERY4"/>